<sequence length="251" mass="28742">MLAQQNVLESKERNVRRIGCGSGIFTRGILAHPEWSTSIAELKCVDPNDGMRAVFARTIKDPRVSLSDGTFDNTGVPDDWADLIVSASAFHWCSDLEGAISEFSRILKSDGTICFLWNMQDKRNYAWIRQIHKLCDPYQNHIESGKATVDEWFNSWRRLFDLSQYKNNFEEPEEVTINSKEIRTLETFTLLLFTRSGVAVLPDSEKEKVREGIKDIVQNSDDLVWVDKKGELLEVPFATLIVVMQRRPQPS</sequence>
<dbReference type="InterPro" id="IPR051052">
    <property type="entry name" value="Diverse_substrate_MTase"/>
</dbReference>
<feature type="domain" description="Methyltransferase type 11" evidence="4">
    <location>
        <begin position="18"/>
        <end position="115"/>
    </location>
</feature>
<dbReference type="GO" id="GO:0008757">
    <property type="term" value="F:S-adenosylmethionine-dependent methyltransferase activity"/>
    <property type="evidence" value="ECO:0007669"/>
    <property type="project" value="InterPro"/>
</dbReference>
<comment type="similarity">
    <text evidence="1">Belongs to the methyltransferase superfamily.</text>
</comment>
<dbReference type="PANTHER" id="PTHR44942:SF4">
    <property type="entry name" value="METHYLTRANSFERASE TYPE 11 DOMAIN-CONTAINING PROTEIN"/>
    <property type="match status" value="1"/>
</dbReference>
<dbReference type="AlphaFoldDB" id="A0A4S4L386"/>
<comment type="caution">
    <text evidence="5">The sequence shown here is derived from an EMBL/GenBank/DDBJ whole genome shotgun (WGS) entry which is preliminary data.</text>
</comment>
<evidence type="ECO:0000256" key="1">
    <source>
        <dbReference type="ARBA" id="ARBA00008361"/>
    </source>
</evidence>
<accession>A0A4S4L386</accession>
<dbReference type="InterPro" id="IPR013216">
    <property type="entry name" value="Methyltransf_11"/>
</dbReference>
<dbReference type="SUPFAM" id="SSF53335">
    <property type="entry name" value="S-adenosyl-L-methionine-dependent methyltransferases"/>
    <property type="match status" value="1"/>
</dbReference>
<reference evidence="5 6" key="1">
    <citation type="submission" date="2019-02" db="EMBL/GenBank/DDBJ databases">
        <title>Genome sequencing of the rare red list fungi Phellinidium pouzarii.</title>
        <authorList>
            <person name="Buettner E."/>
            <person name="Kellner H."/>
        </authorList>
    </citation>
    <scope>NUCLEOTIDE SEQUENCE [LARGE SCALE GENOMIC DNA]</scope>
    <source>
        <strain evidence="5 6">DSM 108285</strain>
    </source>
</reference>
<dbReference type="Proteomes" id="UP000308199">
    <property type="component" value="Unassembled WGS sequence"/>
</dbReference>
<dbReference type="OrthoDB" id="66144at2759"/>
<proteinExistence type="inferred from homology"/>
<name>A0A4S4L386_9AGAM</name>
<evidence type="ECO:0000256" key="2">
    <source>
        <dbReference type="ARBA" id="ARBA00022603"/>
    </source>
</evidence>
<evidence type="ECO:0000259" key="4">
    <source>
        <dbReference type="Pfam" id="PF08241"/>
    </source>
</evidence>
<dbReference type="GO" id="GO:0032259">
    <property type="term" value="P:methylation"/>
    <property type="evidence" value="ECO:0007669"/>
    <property type="project" value="UniProtKB-KW"/>
</dbReference>
<evidence type="ECO:0000256" key="3">
    <source>
        <dbReference type="ARBA" id="ARBA00022679"/>
    </source>
</evidence>
<organism evidence="5 6">
    <name type="scientific">Phellinidium pouzarii</name>
    <dbReference type="NCBI Taxonomy" id="167371"/>
    <lineage>
        <taxon>Eukaryota</taxon>
        <taxon>Fungi</taxon>
        <taxon>Dikarya</taxon>
        <taxon>Basidiomycota</taxon>
        <taxon>Agaricomycotina</taxon>
        <taxon>Agaricomycetes</taxon>
        <taxon>Hymenochaetales</taxon>
        <taxon>Hymenochaetaceae</taxon>
        <taxon>Phellinidium</taxon>
    </lineage>
</organism>
<dbReference type="Pfam" id="PF08241">
    <property type="entry name" value="Methyltransf_11"/>
    <property type="match status" value="1"/>
</dbReference>
<dbReference type="CDD" id="cd02440">
    <property type="entry name" value="AdoMet_MTases"/>
    <property type="match status" value="1"/>
</dbReference>
<evidence type="ECO:0000313" key="5">
    <source>
        <dbReference type="EMBL" id="THH05765.1"/>
    </source>
</evidence>
<keyword evidence="2" id="KW-0489">Methyltransferase</keyword>
<dbReference type="PANTHER" id="PTHR44942">
    <property type="entry name" value="METHYLTRANSF_11 DOMAIN-CONTAINING PROTEIN"/>
    <property type="match status" value="1"/>
</dbReference>
<protein>
    <recommendedName>
        <fullName evidence="4">Methyltransferase type 11 domain-containing protein</fullName>
    </recommendedName>
</protein>
<dbReference type="Gene3D" id="3.40.50.150">
    <property type="entry name" value="Vaccinia Virus protein VP39"/>
    <property type="match status" value="1"/>
</dbReference>
<dbReference type="EMBL" id="SGPK01000238">
    <property type="protein sequence ID" value="THH05765.1"/>
    <property type="molecule type" value="Genomic_DNA"/>
</dbReference>
<keyword evidence="3" id="KW-0808">Transferase</keyword>
<keyword evidence="6" id="KW-1185">Reference proteome</keyword>
<evidence type="ECO:0000313" key="6">
    <source>
        <dbReference type="Proteomes" id="UP000308199"/>
    </source>
</evidence>
<gene>
    <name evidence="5" type="ORF">EW145_g4555</name>
</gene>
<dbReference type="InterPro" id="IPR029063">
    <property type="entry name" value="SAM-dependent_MTases_sf"/>
</dbReference>